<evidence type="ECO:0000256" key="1">
    <source>
        <dbReference type="SAM" id="Phobius"/>
    </source>
</evidence>
<dbReference type="EMBL" id="CABP01000064">
    <property type="protein sequence ID" value="CBI04443.1"/>
    <property type="molecule type" value="Genomic_DNA"/>
</dbReference>
<sequence>MLKNPLQALLAADGANPSRKNIVIGLLAVGIIGSVAYVGSRYALHSNAPRAANIEMAGEIEGKPFFLFASSRLQDGIPSAIIVQHEPFLINVSMNQKRSHAVLVKFSYAIRNSYFVRGEATIPTNEKHGVRLPLTHPHNSKNHLKIMVLEHG</sequence>
<accession>E6QB67</accession>
<feature type="transmembrane region" description="Helical" evidence="1">
    <location>
        <begin position="22"/>
        <end position="40"/>
    </location>
</feature>
<reference evidence="2" key="1">
    <citation type="submission" date="2009-10" db="EMBL/GenBank/DDBJ databases">
        <title>Diversity of trophic interactions inside an arsenic-rich microbial ecosystem.</title>
        <authorList>
            <person name="Bertin P.N."/>
            <person name="Heinrich-Salmeron A."/>
            <person name="Pelletier E."/>
            <person name="Goulhen-Chollet F."/>
            <person name="Arsene-Ploetze F."/>
            <person name="Gallien S."/>
            <person name="Calteau A."/>
            <person name="Vallenet D."/>
            <person name="Casiot C."/>
            <person name="Chane-Woon-Ming B."/>
            <person name="Giloteaux L."/>
            <person name="Barakat M."/>
            <person name="Bonnefoy V."/>
            <person name="Bruneel O."/>
            <person name="Chandler M."/>
            <person name="Cleiss J."/>
            <person name="Duran R."/>
            <person name="Elbaz-Poulichet F."/>
            <person name="Fonknechten N."/>
            <person name="Lauga B."/>
            <person name="Mornico D."/>
            <person name="Ortet P."/>
            <person name="Schaeffer C."/>
            <person name="Siguier P."/>
            <person name="Alexander Thil Smith A."/>
            <person name="Van Dorsselaer A."/>
            <person name="Weissenbach J."/>
            <person name="Medigue C."/>
            <person name="Le Paslier D."/>
        </authorList>
    </citation>
    <scope>NUCLEOTIDE SEQUENCE</scope>
</reference>
<keyword evidence="1" id="KW-0812">Transmembrane</keyword>
<evidence type="ECO:0000313" key="2">
    <source>
        <dbReference type="EMBL" id="CBI04443.1"/>
    </source>
</evidence>
<name>E6QB67_9ZZZZ</name>
<protein>
    <submittedName>
        <fullName evidence="2">Uncharacterized protein</fullName>
    </submittedName>
</protein>
<proteinExistence type="predicted"/>
<keyword evidence="1" id="KW-1133">Transmembrane helix</keyword>
<comment type="caution">
    <text evidence="2">The sequence shown here is derived from an EMBL/GenBank/DDBJ whole genome shotgun (WGS) entry which is preliminary data.</text>
</comment>
<organism evidence="2">
    <name type="scientific">mine drainage metagenome</name>
    <dbReference type="NCBI Taxonomy" id="410659"/>
    <lineage>
        <taxon>unclassified sequences</taxon>
        <taxon>metagenomes</taxon>
        <taxon>ecological metagenomes</taxon>
    </lineage>
</organism>
<gene>
    <name evidence="2" type="ORF">CARN5_2106</name>
</gene>
<keyword evidence="1" id="KW-0472">Membrane</keyword>
<dbReference type="AlphaFoldDB" id="E6QB67"/>